<organism evidence="2 3">
    <name type="scientific">Fusobacterium necrophorum subsp. funduliforme</name>
    <dbReference type="NCBI Taxonomy" id="143387"/>
    <lineage>
        <taxon>Bacteria</taxon>
        <taxon>Fusobacteriati</taxon>
        <taxon>Fusobacteriota</taxon>
        <taxon>Fusobacteriia</taxon>
        <taxon>Fusobacteriales</taxon>
        <taxon>Fusobacteriaceae</taxon>
        <taxon>Fusobacterium</taxon>
    </lineage>
</organism>
<dbReference type="EMBL" id="LVEA01000037">
    <property type="protein sequence ID" value="KYL03901.1"/>
    <property type="molecule type" value="Genomic_DNA"/>
</dbReference>
<feature type="coiled-coil region" evidence="1">
    <location>
        <begin position="175"/>
        <end position="203"/>
    </location>
</feature>
<sequence length="211" mass="24895">MSTRNEVYKLLAIKTEINDIVDILQVSRRTVERYAKEYSDTLATKDKKATTTSDRKRRKEIARAHIETGSSVKEASEVSGISISTALKTSSKERLQEKQADFLRRLRDEHKEMILQNKRDRLEINTRIKADLAVSESNKQTQEMLLMNEKTEQTILESERLDRLERFEFEKEVHKSKLKAEMLEKIEQMSDKELEELQKFLEEKERFVNVE</sequence>
<protein>
    <submittedName>
        <fullName evidence="2">Uncharacterized protein</fullName>
    </submittedName>
</protein>
<evidence type="ECO:0000313" key="2">
    <source>
        <dbReference type="EMBL" id="KYL03901.1"/>
    </source>
</evidence>
<accession>A0A161PR23</accession>
<proteinExistence type="predicted"/>
<dbReference type="RefSeq" id="WP_062628498.1">
    <property type="nucleotide sequence ID" value="NZ_LVEA01000037.1"/>
</dbReference>
<gene>
    <name evidence="2" type="ORF">A2J07_10980</name>
</gene>
<dbReference type="AlphaFoldDB" id="A0A161PR23"/>
<evidence type="ECO:0000313" key="3">
    <source>
        <dbReference type="Proteomes" id="UP000075816"/>
    </source>
</evidence>
<reference evidence="2 3" key="1">
    <citation type="submission" date="2016-03" db="EMBL/GenBank/DDBJ databases">
        <title>Comparative genomics of human isolates of Fusobacterium necrophorum.</title>
        <authorList>
            <person name="Jensen A."/>
            <person name="Bank S."/>
            <person name="Andersen P.S."/>
            <person name="Kristensen L.H."/>
            <person name="Prag J."/>
        </authorList>
    </citation>
    <scope>NUCLEOTIDE SEQUENCE [LARGE SCALE GENOMIC DNA]</scope>
    <source>
        <strain evidence="2 3">LS_1264</strain>
    </source>
</reference>
<evidence type="ECO:0000256" key="1">
    <source>
        <dbReference type="SAM" id="Coils"/>
    </source>
</evidence>
<dbReference type="Proteomes" id="UP000075816">
    <property type="component" value="Unassembled WGS sequence"/>
</dbReference>
<name>A0A161PR23_9FUSO</name>
<keyword evidence="1" id="KW-0175">Coiled coil</keyword>
<comment type="caution">
    <text evidence="2">The sequence shown here is derived from an EMBL/GenBank/DDBJ whole genome shotgun (WGS) entry which is preliminary data.</text>
</comment>